<evidence type="ECO:0000256" key="7">
    <source>
        <dbReference type="ARBA" id="ARBA00022737"/>
    </source>
</evidence>
<feature type="transmembrane region" description="Helical" evidence="18">
    <location>
        <begin position="1083"/>
        <end position="1111"/>
    </location>
</feature>
<dbReference type="FunFam" id="1.20.120.350:FF:000095">
    <property type="entry name" value="Voltage-gated Ca2+ channel, alpha subunit"/>
    <property type="match status" value="1"/>
</dbReference>
<dbReference type="FunFam" id="1.10.287.70:FF:000107">
    <property type="entry name" value="Voltage-dependent L-type calcium channel subunit alpha"/>
    <property type="match status" value="1"/>
</dbReference>
<evidence type="ECO:0000256" key="6">
    <source>
        <dbReference type="ARBA" id="ARBA00022723"/>
    </source>
</evidence>
<keyword evidence="4 16" id="KW-0107">Calcium channel</keyword>
<feature type="transmembrane region" description="Helical" evidence="18">
    <location>
        <begin position="876"/>
        <end position="896"/>
    </location>
</feature>
<evidence type="ECO:0000256" key="4">
    <source>
        <dbReference type="ARBA" id="ARBA00022673"/>
    </source>
</evidence>
<evidence type="ECO:0000256" key="16">
    <source>
        <dbReference type="RuleBase" id="RU003808"/>
    </source>
</evidence>
<dbReference type="GO" id="GO:0046872">
    <property type="term" value="F:metal ion binding"/>
    <property type="evidence" value="ECO:0007669"/>
    <property type="project" value="UniProtKB-KW"/>
</dbReference>
<dbReference type="OrthoDB" id="431720at2759"/>
<dbReference type="RefSeq" id="XP_066912648.1">
    <property type="nucleotide sequence ID" value="XM_067056547.1"/>
</dbReference>
<organism evidence="20 21">
    <name type="scientific">Clytia hemisphaerica</name>
    <dbReference type="NCBI Taxonomy" id="252671"/>
    <lineage>
        <taxon>Eukaryota</taxon>
        <taxon>Metazoa</taxon>
        <taxon>Cnidaria</taxon>
        <taxon>Hydrozoa</taxon>
        <taxon>Hydroidolina</taxon>
        <taxon>Leptothecata</taxon>
        <taxon>Obeliida</taxon>
        <taxon>Clytiidae</taxon>
        <taxon>Clytia</taxon>
    </lineage>
</organism>
<dbReference type="PANTHER" id="PTHR45628:SF1">
    <property type="entry name" value="VOLTAGE-DEPENDENT CALCIUM CHANNEL TYPE D SUBUNIT ALPHA-1"/>
    <property type="match status" value="1"/>
</dbReference>
<evidence type="ECO:0000256" key="11">
    <source>
        <dbReference type="ARBA" id="ARBA00023065"/>
    </source>
</evidence>
<feature type="transmembrane region" description="Helical" evidence="18">
    <location>
        <begin position="1195"/>
        <end position="1213"/>
    </location>
</feature>
<proteinExistence type="inferred from homology"/>
<evidence type="ECO:0000256" key="9">
    <source>
        <dbReference type="ARBA" id="ARBA00022882"/>
    </source>
</evidence>
<feature type="transmembrane region" description="Helical" evidence="18">
    <location>
        <begin position="908"/>
        <end position="926"/>
    </location>
</feature>
<evidence type="ECO:0000256" key="8">
    <source>
        <dbReference type="ARBA" id="ARBA00022837"/>
    </source>
</evidence>
<dbReference type="FunFam" id="1.20.120.350:FF:000006">
    <property type="entry name" value="Voltage-dependent L-type calcium channel subunit alpha"/>
    <property type="match status" value="1"/>
</dbReference>
<feature type="region of interest" description="Disordered" evidence="17">
    <location>
        <begin position="766"/>
        <end position="789"/>
    </location>
</feature>
<feature type="binding site" evidence="14">
    <location>
        <position position="645"/>
    </location>
    <ligand>
        <name>Ca(2+)</name>
        <dbReference type="ChEBI" id="CHEBI:29108"/>
    </ligand>
</feature>
<dbReference type="Pfam" id="PF00520">
    <property type="entry name" value="Ion_trans"/>
    <property type="match status" value="4"/>
</dbReference>
<feature type="region of interest" description="Disordered" evidence="17">
    <location>
        <begin position="1597"/>
        <end position="1616"/>
    </location>
</feature>
<evidence type="ECO:0000259" key="19">
    <source>
        <dbReference type="SMART" id="SM01062"/>
    </source>
</evidence>
<feature type="transmembrane region" description="Helical" evidence="18">
    <location>
        <begin position="1043"/>
        <end position="1063"/>
    </location>
</feature>
<dbReference type="FunFam" id="1.10.287.70:FF:000007">
    <property type="entry name" value="Voltage-dependent L-type calcium channel subunit alpha"/>
    <property type="match status" value="1"/>
</dbReference>
<feature type="transmembrane region" description="Helical" evidence="18">
    <location>
        <begin position="1225"/>
        <end position="1243"/>
    </location>
</feature>
<comment type="subcellular location">
    <subcellularLocation>
        <location evidence="1 16">Membrane</location>
        <topology evidence="1 16">Multi-pass membrane protein</topology>
    </subcellularLocation>
</comment>
<protein>
    <recommendedName>
        <fullName evidence="16">Voltage-dependent L-type calcium channel subunit alpha</fullName>
    </recommendedName>
</protein>
<dbReference type="GO" id="GO:0005891">
    <property type="term" value="C:voltage-gated calcium channel complex"/>
    <property type="evidence" value="ECO:0007669"/>
    <property type="project" value="InterPro"/>
</dbReference>
<dbReference type="InterPro" id="IPR005821">
    <property type="entry name" value="Ion_trans_dom"/>
</dbReference>
<dbReference type="Proteomes" id="UP000594262">
    <property type="component" value="Unplaced"/>
</dbReference>
<feature type="transmembrane region" description="Helical" evidence="18">
    <location>
        <begin position="665"/>
        <end position="693"/>
    </location>
</feature>
<feature type="binding site" evidence="14">
    <location>
        <position position="307"/>
    </location>
    <ligand>
        <name>Ca(2+)</name>
        <dbReference type="ChEBI" id="CHEBI:29108"/>
    </ligand>
</feature>
<comment type="function">
    <text evidence="16">Voltage-sensitive calcium channels (VSCC) mediate the entry of calcium ions into excitable cells and are also involved in a variety of calcium-dependent processes, including muscle contraction, hormone or neurotransmitter release, gene expression, cell motility, cell division and cell death.</text>
</comment>
<comment type="similarity">
    <text evidence="16">Belongs to the calcium channel alpha-1 subunit (TC 1.A.1.11) family.</text>
</comment>
<keyword evidence="12 18" id="KW-0472">Membrane</keyword>
<dbReference type="Gene3D" id="1.10.287.70">
    <property type="match status" value="4"/>
</dbReference>
<feature type="transmembrane region" description="Helical" evidence="18">
    <location>
        <begin position="501"/>
        <end position="523"/>
    </location>
</feature>
<dbReference type="Gene3D" id="1.20.120.350">
    <property type="entry name" value="Voltage-gated potassium channels. Chain C"/>
    <property type="match status" value="4"/>
</dbReference>
<feature type="compositionally biased region" description="Basic and acidic residues" evidence="17">
    <location>
        <begin position="1785"/>
        <end position="1795"/>
    </location>
</feature>
<accession>A0A7M5U2G6</accession>
<keyword evidence="15" id="KW-0325">Glycoprotein</keyword>
<dbReference type="FunFam" id="1.10.287.70:FF:000009">
    <property type="entry name" value="Voltage-dependent L-type calcium channel subunit alpha"/>
    <property type="match status" value="1"/>
</dbReference>
<feature type="transmembrane region" description="Helical" evidence="18">
    <location>
        <begin position="323"/>
        <end position="348"/>
    </location>
</feature>
<dbReference type="InterPro" id="IPR050599">
    <property type="entry name" value="VDCC_alpha-1_subunit"/>
</dbReference>
<feature type="compositionally biased region" description="Polar residues" evidence="17">
    <location>
        <begin position="1761"/>
        <end position="1784"/>
    </location>
</feature>
<evidence type="ECO:0000256" key="17">
    <source>
        <dbReference type="SAM" id="MobiDB-lite"/>
    </source>
</evidence>
<keyword evidence="13" id="KW-0407">Ion channel</keyword>
<dbReference type="InterPro" id="IPR014873">
    <property type="entry name" value="VDCC_a1su_IQ"/>
</dbReference>
<feature type="transmembrane region" description="Helical" evidence="18">
    <location>
        <begin position="122"/>
        <end position="143"/>
    </location>
</feature>
<feature type="compositionally biased region" description="Basic and acidic residues" evidence="17">
    <location>
        <begin position="1710"/>
        <end position="1723"/>
    </location>
</feature>
<feature type="transmembrane region" description="Helical" evidence="18">
    <location>
        <begin position="1379"/>
        <end position="1402"/>
    </location>
</feature>
<keyword evidence="10 18" id="KW-1133">Transmembrane helix</keyword>
<feature type="transmembrane region" description="Helical" evidence="18">
    <location>
        <begin position="1287"/>
        <end position="1305"/>
    </location>
</feature>
<keyword evidence="2" id="KW-0813">Transport</keyword>
<dbReference type="InterPro" id="IPR027359">
    <property type="entry name" value="Volt_channel_dom_sf"/>
</dbReference>
<feature type="transmembrane region" description="Helical" evidence="18">
    <location>
        <begin position="83"/>
        <end position="102"/>
    </location>
</feature>
<feature type="transmembrane region" description="Helical" evidence="18">
    <location>
        <begin position="155"/>
        <end position="174"/>
    </location>
</feature>
<evidence type="ECO:0000313" key="20">
    <source>
        <dbReference type="EnsemblMetazoa" id="CLYHEMP005335.1"/>
    </source>
</evidence>
<feature type="transmembrane region" description="Helical" evidence="18">
    <location>
        <begin position="593"/>
        <end position="613"/>
    </location>
</feature>
<keyword evidence="5 18" id="KW-0812">Transmembrane</keyword>
<evidence type="ECO:0000256" key="1">
    <source>
        <dbReference type="ARBA" id="ARBA00004141"/>
    </source>
</evidence>
<feature type="compositionally biased region" description="Polar residues" evidence="17">
    <location>
        <begin position="729"/>
        <end position="743"/>
    </location>
</feature>
<evidence type="ECO:0000256" key="12">
    <source>
        <dbReference type="ARBA" id="ARBA00023136"/>
    </source>
</evidence>
<dbReference type="InterPro" id="IPR005446">
    <property type="entry name" value="VDCC_L_a1su"/>
</dbReference>
<feature type="transmembrane region" description="Helical" evidence="18">
    <location>
        <begin position="210"/>
        <end position="230"/>
    </location>
</feature>
<dbReference type="PRINTS" id="PR01630">
    <property type="entry name" value="LVDCCALPHA1"/>
</dbReference>
<dbReference type="FunFam" id="1.10.287.70:FF:000117">
    <property type="entry name" value="Voltage-gated Ca2+ channel, alpha subunit"/>
    <property type="match status" value="1"/>
</dbReference>
<evidence type="ECO:0000256" key="5">
    <source>
        <dbReference type="ARBA" id="ARBA00022692"/>
    </source>
</evidence>
<feature type="glycosylation site" description="N-linked (GlcNAc...) asparagine" evidence="15">
    <location>
        <position position="271"/>
    </location>
</feature>
<evidence type="ECO:0000313" key="21">
    <source>
        <dbReference type="Proteomes" id="UP000594262"/>
    </source>
</evidence>
<feature type="domain" description="Voltage-dependent calcium channel alpha-1 subunit IQ" evidence="19">
    <location>
        <begin position="1540"/>
        <end position="1574"/>
    </location>
</feature>
<dbReference type="GO" id="GO:0008331">
    <property type="term" value="F:high voltage-gated calcium channel activity"/>
    <property type="evidence" value="ECO:0007669"/>
    <property type="project" value="TreeGrafter"/>
</dbReference>
<dbReference type="InterPro" id="IPR031649">
    <property type="entry name" value="GPHH_dom"/>
</dbReference>
<keyword evidence="8 14" id="KW-0106">Calcium</keyword>
<dbReference type="PANTHER" id="PTHR45628">
    <property type="entry name" value="VOLTAGE-DEPENDENT CALCIUM CHANNEL TYPE A SUBUNIT ALPHA-1"/>
    <property type="match status" value="1"/>
</dbReference>
<evidence type="ECO:0000256" key="13">
    <source>
        <dbReference type="ARBA" id="ARBA00023303"/>
    </source>
</evidence>
<evidence type="ECO:0000256" key="10">
    <source>
        <dbReference type="ARBA" id="ARBA00022989"/>
    </source>
</evidence>
<feature type="region of interest" description="Disordered" evidence="17">
    <location>
        <begin position="709"/>
        <end position="747"/>
    </location>
</feature>
<reference evidence="20" key="1">
    <citation type="submission" date="2021-01" db="UniProtKB">
        <authorList>
            <consortium name="EnsemblMetazoa"/>
        </authorList>
    </citation>
    <scope>IDENTIFICATION</scope>
</reference>
<keyword evidence="21" id="KW-1185">Reference proteome</keyword>
<evidence type="ECO:0000256" key="2">
    <source>
        <dbReference type="ARBA" id="ARBA00022448"/>
    </source>
</evidence>
<dbReference type="Gene3D" id="6.10.250.2180">
    <property type="match status" value="1"/>
</dbReference>
<name>A0A7M5U2G6_9CNID</name>
<dbReference type="Pfam" id="PF16905">
    <property type="entry name" value="GPHH"/>
    <property type="match status" value="1"/>
</dbReference>
<feature type="transmembrane region" description="Helical" evidence="18">
    <location>
        <begin position="970"/>
        <end position="989"/>
    </location>
</feature>
<dbReference type="EnsemblMetazoa" id="CLYHEMT005335.1">
    <property type="protein sequence ID" value="CLYHEMP005335.1"/>
    <property type="gene ID" value="CLYHEMG005335"/>
</dbReference>
<feature type="binding site" evidence="14">
    <location>
        <position position="1057"/>
    </location>
    <ligand>
        <name>Ca(2+)</name>
        <dbReference type="ChEBI" id="CHEBI:29108"/>
    </ligand>
</feature>
<dbReference type="SUPFAM" id="SSF81324">
    <property type="entry name" value="Voltage-gated potassium channels"/>
    <property type="match status" value="4"/>
</dbReference>
<dbReference type="InterPro" id="IPR002077">
    <property type="entry name" value="VDCCAlpha1"/>
</dbReference>
<evidence type="ECO:0000256" key="15">
    <source>
        <dbReference type="PIRSR" id="PIRSR602077-3"/>
    </source>
</evidence>
<dbReference type="Gene3D" id="6.10.250.2500">
    <property type="match status" value="1"/>
</dbReference>
<keyword evidence="6 14" id="KW-0479">Metal-binding</keyword>
<feature type="region of interest" description="Disordered" evidence="17">
    <location>
        <begin position="1636"/>
        <end position="1795"/>
    </location>
</feature>
<dbReference type="PRINTS" id="PR00167">
    <property type="entry name" value="CACHANNEL"/>
</dbReference>
<evidence type="ECO:0000256" key="14">
    <source>
        <dbReference type="PIRSR" id="PIRSR602077-1"/>
    </source>
</evidence>
<evidence type="ECO:0000256" key="18">
    <source>
        <dbReference type="SAM" id="Phobius"/>
    </source>
</evidence>
<keyword evidence="9 16" id="KW-0851">Voltage-gated channel</keyword>
<feature type="transmembrane region" description="Helical" evidence="18">
    <location>
        <begin position="464"/>
        <end position="481"/>
    </location>
</feature>
<feature type="compositionally biased region" description="Basic residues" evidence="17">
    <location>
        <begin position="710"/>
        <end position="722"/>
    </location>
</feature>
<keyword evidence="11" id="KW-0406">Ion transport</keyword>
<dbReference type="FunFam" id="1.20.120.350:FF:000001">
    <property type="entry name" value="Voltage-dependent L-type calcium channel subunit alpha"/>
    <property type="match status" value="1"/>
</dbReference>
<feature type="compositionally biased region" description="Basic and acidic residues" evidence="17">
    <location>
        <begin position="1740"/>
        <end position="1750"/>
    </location>
</feature>
<feature type="transmembrane region" description="Helical" evidence="18">
    <location>
        <begin position="1165"/>
        <end position="1183"/>
    </location>
</feature>
<dbReference type="Pfam" id="PF08763">
    <property type="entry name" value="Ca_chan_IQ"/>
    <property type="match status" value="1"/>
</dbReference>
<dbReference type="GeneID" id="136799905"/>
<keyword evidence="7" id="KW-0677">Repeat</keyword>
<feature type="compositionally biased region" description="Basic and acidic residues" evidence="17">
    <location>
        <begin position="1636"/>
        <end position="1650"/>
    </location>
</feature>
<sequence length="1795" mass="205466">MADDKNAANGSVSDGFNYNQIQTLQNFGNNYPANGTTTPAAAATKKKNPSNVGQNIRPKRALCCLSLSNPVRRACISIVEWKPFDIFILLNIFATCAVLAAYEPLPNQDTSETNDKLEKAEYFFIVVFTIECILKILAYGFAFHPGAYLRSGWNILDFTIVIIGLLTLIFQQYINVDVKALRAFRVLRPLRLVSGVQSLQIVLTSIVKALIPLFYIALLVVFVIIIYAIIGVELFMGKLRHTCYNTTSRELLDPDDPHPCSTGKYGFACPNGTICTDQVWEGPNYGITNFDNIAFAGLTVFQCITLEGWTDVMYMVEDTLGNYWIWLYFVTLIIWGSFFVLNLVLGVLSGEFAKEKSRQTKSGKFQKIREKHLVDEAVKGYLDWIQQAEDIENGEEDGEEQEMEYGANGRLHKRNSEYPAGIEITPNLQDALGQSSKYDRFKKRMTKFHYRLRRTCRKIVKSQTFYWAVIIAVALNSLVLACEHHGQPEYVTLFLDRANYFFLGLFSFEMILKIYCLGFSGYCRSLFNRFDGLVVLSSLLEVAITLPTGINPIGISVLRCIRLLRIFKVTRYWESLSNLVESLVNSIKSIASLLLLLSLFILIFALLGMQIFGGRFNFEDEDMPRSNFNTFWRSLVTVYQILTGEDWNAVMYYGIKSWGGIKNPWAIIAIVYFISLVVIGNYILLNVFLAIAVDNLADAENLTKIDKEEKKRKKEEKKRKKDEKKLQQLRRNPGTQSISQDSENPPVAIEAPTNERIRIAQENYLENGGGTSSSFNSSMDQHNDDEDGKRLGIRPLRLSEINLLKDSPEPLPEANSMFIFKKTNIFRIYCYQLCTHRYFVNTILIMICCSSILLAAEDPLQIDVKRNNILDYFDYIFTAIFTVEIIIKLVAYGVFLHEGSFCRSLFNMLDLLIVSVSVIAIILRGSKEISVVRILRVVRVLRPLRAINRAKGLKHVVSCVIVALRSIGNIVVVTVLFIFMFAVIGIQLFKGTFSYCTDSAVKVESECKGEYIEYVNGPETKSLTDGERRPREWLTHKFNFDNVFQAMMTLFVVMTFEGWPGILENAMDSTEPNKGPEQDNRPYVAIYFVFYIIIIAFFMVNIFVGFVIVTFQNEGEEEFKGCELDKNQRKCIEYVLRVHPICRFVPPHQTQYHIWRVVTSRMFEYMIFAFIVANTVVLGAQYYNAPKTYETVLDGFNIGFTMVFLLECILKLLALRPRNYFMDPWNIFDFVIVVGSIVDIIIGESTKDSSFKFNFFRLFRALRLVKLLSKGTGIRTLLWTFMKSFQALPYVGLLIVLLFFIYAVIGMQVFGGIKTGGDINEDNAITRFNNFQTFPAAALLLFRSSTGENWQQIMNSCLDRDDVRCEQDESARCGSSFAYVYFITFNMICSFLIINLFVAVIMDNFDYLTRDWSILGPHHLEEYVRTWSEYDPDATGRMKHVDIVSMLKRIQPPLGFGKCCPHREACKRLVSMNMIMNNDGTVDFHATLFALVRTSLSIKKPDVKSNTAKENLELRSIIKHIWPRTNEKILNKVIPKPDSEEGITVGKFYATFLIQEYFRRFKKKRQDERRRRNADSTVSLKAGLRTIQDIGPKLRRKLSGEIAENPEEEGRLEKENKRKSFMDSFRRSLVFGEADKKRSAFSKQKEDRSQMEQPLLNVSMSSDDMKRHSYHGSSSYDKSSFEDSSADPAGNDRIGVGQKFMNKMTPWKKPKSDNDLSDVKVQEQRNATRNYPIPDIVVRQPKEEEKDFNKFRRPSLKLLPPSSTIDQNSDNDNMSVVSETSSYTGDRKDGTTSPY</sequence>
<dbReference type="GO" id="GO:0098703">
    <property type="term" value="P:calcium ion import across plasma membrane"/>
    <property type="evidence" value="ECO:0007669"/>
    <property type="project" value="TreeGrafter"/>
</dbReference>
<keyword evidence="3 16" id="KW-0109">Calcium transport</keyword>
<evidence type="ECO:0000256" key="3">
    <source>
        <dbReference type="ARBA" id="ARBA00022568"/>
    </source>
</evidence>
<dbReference type="SMART" id="SM01062">
    <property type="entry name" value="Ca_chan_IQ"/>
    <property type="match status" value="1"/>
</dbReference>
<feature type="transmembrane region" description="Helical" evidence="18">
    <location>
        <begin position="838"/>
        <end position="856"/>
    </location>
</feature>